<dbReference type="PROSITE" id="PS50011">
    <property type="entry name" value="PROTEIN_KINASE_DOM"/>
    <property type="match status" value="1"/>
</dbReference>
<dbReference type="GO" id="GO:0005524">
    <property type="term" value="F:ATP binding"/>
    <property type="evidence" value="ECO:0007669"/>
    <property type="project" value="UniProtKB-UniRule"/>
</dbReference>
<comment type="caution">
    <text evidence="14">The sequence shown here is derived from an EMBL/GenBank/DDBJ whole genome shotgun (WGS) entry which is preliminary data.</text>
</comment>
<keyword evidence="3" id="KW-0723">Serine/threonine-protein kinase</keyword>
<gene>
    <name evidence="14" type="ORF">CPB83DRAFT_850357</name>
</gene>
<dbReference type="Pfam" id="PF00069">
    <property type="entry name" value="Pkinase"/>
    <property type="match status" value="1"/>
</dbReference>
<dbReference type="PANTHER" id="PTHR24346:SF82">
    <property type="entry name" value="KP78A-RELATED"/>
    <property type="match status" value="1"/>
</dbReference>
<organism evidence="14 15">
    <name type="scientific">Crepidotus variabilis</name>
    <dbReference type="NCBI Taxonomy" id="179855"/>
    <lineage>
        <taxon>Eukaryota</taxon>
        <taxon>Fungi</taxon>
        <taxon>Dikarya</taxon>
        <taxon>Basidiomycota</taxon>
        <taxon>Agaricomycotina</taxon>
        <taxon>Agaricomycetes</taxon>
        <taxon>Agaricomycetidae</taxon>
        <taxon>Agaricales</taxon>
        <taxon>Agaricineae</taxon>
        <taxon>Crepidotaceae</taxon>
        <taxon>Crepidotus</taxon>
    </lineage>
</organism>
<feature type="domain" description="KA1" evidence="13">
    <location>
        <begin position="1398"/>
        <end position="1447"/>
    </location>
</feature>
<reference evidence="14" key="1">
    <citation type="submission" date="2020-11" db="EMBL/GenBank/DDBJ databases">
        <authorList>
            <consortium name="DOE Joint Genome Institute"/>
            <person name="Ahrendt S."/>
            <person name="Riley R."/>
            <person name="Andreopoulos W."/>
            <person name="Labutti K."/>
            <person name="Pangilinan J."/>
            <person name="Ruiz-Duenas F.J."/>
            <person name="Barrasa J.M."/>
            <person name="Sanchez-Garcia M."/>
            <person name="Camarero S."/>
            <person name="Miyauchi S."/>
            <person name="Serrano A."/>
            <person name="Linde D."/>
            <person name="Babiker R."/>
            <person name="Drula E."/>
            <person name="Ayuso-Fernandez I."/>
            <person name="Pacheco R."/>
            <person name="Padilla G."/>
            <person name="Ferreira P."/>
            <person name="Barriuso J."/>
            <person name="Kellner H."/>
            <person name="Castanera R."/>
            <person name="Alfaro M."/>
            <person name="Ramirez L."/>
            <person name="Pisabarro A.G."/>
            <person name="Kuo A."/>
            <person name="Tritt A."/>
            <person name="Lipzen A."/>
            <person name="He G."/>
            <person name="Yan M."/>
            <person name="Ng V."/>
            <person name="Cullen D."/>
            <person name="Martin F."/>
            <person name="Rosso M.-N."/>
            <person name="Henrissat B."/>
            <person name="Hibbett D."/>
            <person name="Martinez A.T."/>
            <person name="Grigoriev I.V."/>
        </authorList>
    </citation>
    <scope>NUCLEOTIDE SEQUENCE</scope>
    <source>
        <strain evidence="14">CBS 506.95</strain>
    </source>
</reference>
<feature type="compositionally biased region" description="Low complexity" evidence="11">
    <location>
        <begin position="1060"/>
        <end position="1070"/>
    </location>
</feature>
<evidence type="ECO:0000256" key="5">
    <source>
        <dbReference type="ARBA" id="ARBA00022741"/>
    </source>
</evidence>
<sequence length="1447" mass="154980">MSGYPTALATGGHLNQVPEEMPGPHTPSHGGMIVGHEFDMPIGPPSPAHSRMQQPQSQGTPEHQHQQQYTSPSSQYNQNSAAAQPQVAHPPTARGSSAHPHRPRPVSMPPQSYAASAPSSARPDASVNTSHHSESKDGAQQRSGEESKERRRHRDEHGTTTRRSGRRLLGDYTLSKTLGAGSMGQVRLATHNVTSEKLAVKILPRVNPNPPPSANGSNTNTESTATRQAQKDASKEIRTLREAALSMLLYHPYICGMREMIIHQHHYYMVFEYVNGGQMLDYIISHGRLRERVARKFARQIGSALMYCHLNNVVHRDLKIENILISQTGNIKIIDFGLSNLFDPTTHLSTFCGSLYFAAPELLSARVYTGPEVDVWSFGVVIYVLVCGKVPFDDQSMPALHAKIKRGMAEYPVWLSAECKHLLSRMLVTNPAQRATLAEVMSHPWMVRGFMGPPAIHMVHREPLRPEELDRQVIKNMKGFEFGTEEEIERKLVHVLESESYQRAVQHWERKRSVGNLNGNATTSSGSTYNNGASGLSNSSLAISFDSAVGKNDYASSTVTSTSSTPASTKKSRRFSGFDYYRKKLFSGASTSQAGSNGDSNGRGTPAEREPVDPTRGFHPLLSMYYLAREKLERERVYGPGQFASSQLSISGDPANTNAASTITPADNKDLRKQQQDAHAARQAAQPDGSNLSPAAYANTDQPHHTAPSTLAASSKNKVDPSPNAKAKADYSMPLPRLPAPETSHYSGMSYDTTSGLATPSPTAAGFNVPNAPTPRARDMGAGIPNVPASPTVPTAPTTPAPKRPHVEIDPSATTKKTGLLPRAPPRSEHRRSHSMSQRPTTLSGRWGGMFGGGGSQASSPVTDENGRVLPEPPKTVGPDTSNFPPLDEKDKSQEYGGGTLFGGGATLVRKFGSLLVGGAQGGEGSRRHNTTGGKRGTILGGLSPPSVSGGPESSPRGSAEAPATPTMEVDRERDDATPTPATTSTSVASPVETQGKITPTATATTTVTPPSPTSPTGTKKSVIPLPLANVHRRAATILDPQGRATRHERRSSTGAAIMGNTSGTGNLSSSGGGTIGRHRRPSTGYSSSAGRPFAEKLFSKNSEPTSAPAGSVMTDAEMAERREEEEEDHGGSGGDDGEITDREDDEKGNVKPVFLKGLFSVATTSTKSPTVIKTDIRRVLGRMQMQFRETKTGYECIHLPSIDISSIDPTVRGHGSHHQAPSSTTSGDTSPMTPIQSRPSIVKKASKLSFGMKKDKGKEREFSEDAKEKDTAGRPSGGTTLTTTPSTTSSTFFNLVSSHGGAHSGDSYTPNTNGSSLTTPGSPNVDTNSSSNHAQEGSSSPRSHSPVANSTVSNKSKVLPPIPRDFGLPRATSPLPPPRSPSPLPTGEVNREVFESMGSSSLSVRFEINVVKVPFLPLHGIQFRRLGGDGWQYQMLARRVLTELKL</sequence>
<dbReference type="InterPro" id="IPR000719">
    <property type="entry name" value="Prot_kinase_dom"/>
</dbReference>
<evidence type="ECO:0000256" key="3">
    <source>
        <dbReference type="ARBA" id="ARBA00022527"/>
    </source>
</evidence>
<feature type="region of interest" description="Disordered" evidence="11">
    <location>
        <begin position="917"/>
        <end position="1149"/>
    </location>
</feature>
<proteinExistence type="inferred from homology"/>
<dbReference type="InterPro" id="IPR001772">
    <property type="entry name" value="KA1_dom"/>
</dbReference>
<evidence type="ECO:0000256" key="10">
    <source>
        <dbReference type="PROSITE-ProRule" id="PRU10141"/>
    </source>
</evidence>
<feature type="compositionally biased region" description="Polar residues" evidence="11">
    <location>
        <begin position="707"/>
        <end position="716"/>
    </location>
</feature>
<feature type="compositionally biased region" description="Pro residues" evidence="11">
    <location>
        <begin position="1375"/>
        <end position="1385"/>
    </location>
</feature>
<feature type="region of interest" description="Disordered" evidence="11">
    <location>
        <begin position="1"/>
        <end position="170"/>
    </location>
</feature>
<feature type="compositionally biased region" description="Polar residues" evidence="11">
    <location>
        <begin position="1307"/>
        <end position="1357"/>
    </location>
</feature>
<dbReference type="Pfam" id="PF02149">
    <property type="entry name" value="KA1"/>
    <property type="match status" value="1"/>
</dbReference>
<dbReference type="CDD" id="cd14077">
    <property type="entry name" value="STKc_Kin1_2"/>
    <property type="match status" value="1"/>
</dbReference>
<dbReference type="InterPro" id="IPR028375">
    <property type="entry name" value="KA1/Ssp2_C"/>
</dbReference>
<feature type="region of interest" description="Disordered" evidence="11">
    <location>
        <begin position="199"/>
        <end position="235"/>
    </location>
</feature>
<feature type="region of interest" description="Disordered" evidence="11">
    <location>
        <begin position="1211"/>
        <end position="1390"/>
    </location>
</feature>
<comment type="catalytic activity">
    <reaction evidence="8">
        <text>L-threonyl-[protein] + ATP = O-phospho-L-threonyl-[protein] + ADP + H(+)</text>
        <dbReference type="Rhea" id="RHEA:46608"/>
        <dbReference type="Rhea" id="RHEA-COMP:11060"/>
        <dbReference type="Rhea" id="RHEA-COMP:11605"/>
        <dbReference type="ChEBI" id="CHEBI:15378"/>
        <dbReference type="ChEBI" id="CHEBI:30013"/>
        <dbReference type="ChEBI" id="CHEBI:30616"/>
        <dbReference type="ChEBI" id="CHEBI:61977"/>
        <dbReference type="ChEBI" id="CHEBI:456216"/>
        <dbReference type="EC" id="2.7.11.1"/>
    </reaction>
</comment>
<dbReference type="GO" id="GO:0035556">
    <property type="term" value="P:intracellular signal transduction"/>
    <property type="evidence" value="ECO:0007669"/>
    <property type="project" value="TreeGrafter"/>
</dbReference>
<dbReference type="Gene3D" id="3.30.310.80">
    <property type="entry name" value="Kinase associated domain 1, KA1"/>
    <property type="match status" value="2"/>
</dbReference>
<feature type="region of interest" description="Disordered" evidence="11">
    <location>
        <begin position="647"/>
        <end position="746"/>
    </location>
</feature>
<feature type="compositionally biased region" description="Acidic residues" evidence="11">
    <location>
        <begin position="1136"/>
        <end position="1147"/>
    </location>
</feature>
<keyword evidence="6" id="KW-0418">Kinase</keyword>
<protein>
    <recommendedName>
        <fullName evidence="2">non-specific serine/threonine protein kinase</fullName>
        <ecNumber evidence="2">2.7.11.1</ecNumber>
    </recommendedName>
</protein>
<evidence type="ECO:0000313" key="14">
    <source>
        <dbReference type="EMBL" id="KAF9530809.1"/>
    </source>
</evidence>
<feature type="compositionally biased region" description="Basic and acidic residues" evidence="11">
    <location>
        <begin position="131"/>
        <end position="159"/>
    </location>
</feature>
<dbReference type="SUPFAM" id="SSF56112">
    <property type="entry name" value="Protein kinase-like (PK-like)"/>
    <property type="match status" value="1"/>
</dbReference>
<feature type="compositionally biased region" description="Polar residues" evidence="11">
    <location>
        <begin position="647"/>
        <end position="665"/>
    </location>
</feature>
<evidence type="ECO:0000313" key="15">
    <source>
        <dbReference type="Proteomes" id="UP000807306"/>
    </source>
</evidence>
<feature type="compositionally biased region" description="Low complexity" evidence="11">
    <location>
        <begin position="1278"/>
        <end position="1292"/>
    </location>
</feature>
<evidence type="ECO:0000256" key="11">
    <source>
        <dbReference type="SAM" id="MobiDB-lite"/>
    </source>
</evidence>
<dbReference type="FunFam" id="1.10.510.10:FF:000792">
    <property type="entry name" value="Non-specific serine/threonine protein kinase"/>
    <property type="match status" value="1"/>
</dbReference>
<keyword evidence="7 10" id="KW-0067">ATP-binding</keyword>
<evidence type="ECO:0000256" key="2">
    <source>
        <dbReference type="ARBA" id="ARBA00012513"/>
    </source>
</evidence>
<dbReference type="SMART" id="SM00220">
    <property type="entry name" value="S_TKc"/>
    <property type="match status" value="1"/>
</dbReference>
<dbReference type="Proteomes" id="UP000807306">
    <property type="component" value="Unassembled WGS sequence"/>
</dbReference>
<keyword evidence="5 10" id="KW-0547">Nucleotide-binding</keyword>
<dbReference type="EC" id="2.7.11.1" evidence="2"/>
<feature type="compositionally biased region" description="Low complexity" evidence="11">
    <location>
        <begin position="978"/>
        <end position="992"/>
    </location>
</feature>
<feature type="compositionally biased region" description="Basic and acidic residues" evidence="11">
    <location>
        <begin position="1253"/>
        <end position="1273"/>
    </location>
</feature>
<comment type="catalytic activity">
    <reaction evidence="9">
        <text>L-seryl-[protein] + ATP = O-phospho-L-seryl-[protein] + ADP + H(+)</text>
        <dbReference type="Rhea" id="RHEA:17989"/>
        <dbReference type="Rhea" id="RHEA-COMP:9863"/>
        <dbReference type="Rhea" id="RHEA-COMP:11604"/>
        <dbReference type="ChEBI" id="CHEBI:15378"/>
        <dbReference type="ChEBI" id="CHEBI:29999"/>
        <dbReference type="ChEBI" id="CHEBI:30616"/>
        <dbReference type="ChEBI" id="CHEBI:83421"/>
        <dbReference type="ChEBI" id="CHEBI:456216"/>
        <dbReference type="EC" id="2.7.11.1"/>
    </reaction>
</comment>
<evidence type="ECO:0000259" key="13">
    <source>
        <dbReference type="PROSITE" id="PS50032"/>
    </source>
</evidence>
<feature type="compositionally biased region" description="Gly residues" evidence="11">
    <location>
        <begin position="896"/>
        <end position="905"/>
    </location>
</feature>
<name>A0A9P6JSI9_9AGAR</name>
<dbReference type="EMBL" id="MU157838">
    <property type="protein sequence ID" value="KAF9530809.1"/>
    <property type="molecule type" value="Genomic_DNA"/>
</dbReference>
<dbReference type="OrthoDB" id="193931at2759"/>
<evidence type="ECO:0000259" key="12">
    <source>
        <dbReference type="PROSITE" id="PS50011"/>
    </source>
</evidence>
<feature type="compositionally biased region" description="Polar residues" evidence="11">
    <location>
        <begin position="51"/>
        <end position="83"/>
    </location>
</feature>
<dbReference type="InterPro" id="IPR011009">
    <property type="entry name" value="Kinase-like_dom_sf"/>
</dbReference>
<evidence type="ECO:0000256" key="9">
    <source>
        <dbReference type="ARBA" id="ARBA00048679"/>
    </source>
</evidence>
<feature type="compositionally biased region" description="Low complexity" evidence="11">
    <location>
        <begin position="941"/>
        <end position="959"/>
    </location>
</feature>
<dbReference type="GO" id="GO:0005737">
    <property type="term" value="C:cytoplasm"/>
    <property type="evidence" value="ECO:0007669"/>
    <property type="project" value="TreeGrafter"/>
</dbReference>
<feature type="region of interest" description="Disordered" evidence="11">
    <location>
        <begin position="785"/>
        <end position="905"/>
    </location>
</feature>
<dbReference type="SUPFAM" id="SSF103243">
    <property type="entry name" value="KA1-like"/>
    <property type="match status" value="1"/>
</dbReference>
<evidence type="ECO:0000256" key="8">
    <source>
        <dbReference type="ARBA" id="ARBA00047899"/>
    </source>
</evidence>
<feature type="domain" description="Protein kinase" evidence="12">
    <location>
        <begin position="172"/>
        <end position="446"/>
    </location>
</feature>
<dbReference type="PROSITE" id="PS00107">
    <property type="entry name" value="PROTEIN_KINASE_ATP"/>
    <property type="match status" value="1"/>
</dbReference>
<accession>A0A9P6JSI9</accession>
<dbReference type="PROSITE" id="PS00108">
    <property type="entry name" value="PROTEIN_KINASE_ST"/>
    <property type="match status" value="1"/>
</dbReference>
<feature type="compositionally biased region" description="Polar residues" evidence="11">
    <location>
        <begin position="1220"/>
        <end position="1240"/>
    </location>
</feature>
<keyword evidence="15" id="KW-1185">Reference proteome</keyword>
<evidence type="ECO:0000256" key="1">
    <source>
        <dbReference type="ARBA" id="ARBA00010791"/>
    </source>
</evidence>
<evidence type="ECO:0000256" key="4">
    <source>
        <dbReference type="ARBA" id="ARBA00022679"/>
    </source>
</evidence>
<evidence type="ECO:0000256" key="7">
    <source>
        <dbReference type="ARBA" id="ARBA00022840"/>
    </source>
</evidence>
<feature type="compositionally biased region" description="Low complexity" evidence="11">
    <location>
        <begin position="785"/>
        <end position="796"/>
    </location>
</feature>
<comment type="similarity">
    <text evidence="1">Belongs to the protein kinase superfamily. CAMK Ser/Thr protein kinase family. NIM1 subfamily.</text>
</comment>
<dbReference type="PANTHER" id="PTHR24346">
    <property type="entry name" value="MAP/MICROTUBULE AFFINITY-REGULATING KINASE"/>
    <property type="match status" value="1"/>
</dbReference>
<feature type="compositionally biased region" description="Gly residues" evidence="11">
    <location>
        <begin position="846"/>
        <end position="856"/>
    </location>
</feature>
<dbReference type="Gene3D" id="1.10.510.10">
    <property type="entry name" value="Transferase(Phosphotransferase) domain 1"/>
    <property type="match status" value="1"/>
</dbReference>
<feature type="compositionally biased region" description="Low complexity" evidence="11">
    <location>
        <begin position="109"/>
        <end position="126"/>
    </location>
</feature>
<feature type="compositionally biased region" description="Basic and acidic residues" evidence="11">
    <location>
        <begin position="667"/>
        <end position="680"/>
    </location>
</feature>
<feature type="compositionally biased region" description="Polar residues" evidence="11">
    <location>
        <begin position="589"/>
        <end position="603"/>
    </location>
</feature>
<keyword evidence="4" id="KW-0808">Transferase</keyword>
<evidence type="ECO:0000256" key="6">
    <source>
        <dbReference type="ARBA" id="ARBA00022777"/>
    </source>
</evidence>
<feature type="region of interest" description="Disordered" evidence="11">
    <location>
        <begin position="589"/>
        <end position="618"/>
    </location>
</feature>
<dbReference type="InterPro" id="IPR017441">
    <property type="entry name" value="Protein_kinase_ATP_BS"/>
</dbReference>
<feature type="binding site" evidence="10">
    <location>
        <position position="201"/>
    </location>
    <ligand>
        <name>ATP</name>
        <dbReference type="ChEBI" id="CHEBI:30616"/>
    </ligand>
</feature>
<dbReference type="PROSITE" id="PS50032">
    <property type="entry name" value="KA1"/>
    <property type="match status" value="1"/>
</dbReference>
<feature type="compositionally biased region" description="Low complexity" evidence="11">
    <location>
        <begin position="999"/>
        <end position="1019"/>
    </location>
</feature>
<dbReference type="InterPro" id="IPR008271">
    <property type="entry name" value="Ser/Thr_kinase_AS"/>
</dbReference>
<dbReference type="GO" id="GO:0000226">
    <property type="term" value="P:microtubule cytoskeleton organization"/>
    <property type="evidence" value="ECO:0007669"/>
    <property type="project" value="TreeGrafter"/>
</dbReference>
<dbReference type="GO" id="GO:0004674">
    <property type="term" value="F:protein serine/threonine kinase activity"/>
    <property type="evidence" value="ECO:0007669"/>
    <property type="project" value="UniProtKB-KW"/>
</dbReference>